<reference evidence="9 10" key="2">
    <citation type="journal article" date="2015" name="Genome Announc.">
        <title>Complete Genome Sequences of Evolved Arsenate-Resistant Metallosphaera sedula Strains.</title>
        <authorList>
            <person name="Ai C."/>
            <person name="McCarthy S."/>
            <person name="Schackwitz W."/>
            <person name="Martin J."/>
            <person name="Lipzen A."/>
            <person name="Blum P."/>
        </authorList>
    </citation>
    <scope>NUCLEOTIDE SEQUENCE [LARGE SCALE GENOMIC DNA]</scope>
    <source>
        <strain evidence="4 10">ARS120-1</strain>
        <strain evidence="5 9">ARS120-2</strain>
        <strain evidence="2 12">ARS50-1</strain>
        <strain evidence="3 11">ARS50-2</strain>
    </source>
</reference>
<dbReference type="Proteomes" id="UP000062398">
    <property type="component" value="Chromosome"/>
</dbReference>
<evidence type="ECO:0000313" key="2">
    <source>
        <dbReference type="EMBL" id="AKV74838.1"/>
    </source>
</evidence>
<gene>
    <name evidence="1" type="ORF">HA72_1882</name>
    <name evidence="2" type="ORF">MsedA_1926</name>
    <name evidence="3" type="ORF">MsedB_1928</name>
    <name evidence="4" type="ORF">MsedC_1926</name>
    <name evidence="5" type="ORF">MsedD_1927</name>
    <name evidence="6" type="ORF">MsedE_1928</name>
</gene>
<dbReference type="EMBL" id="CP012172">
    <property type="protein sequence ID" value="AKV74838.1"/>
    <property type="molecule type" value="Genomic_DNA"/>
</dbReference>
<dbReference type="EMBL" id="CP012173">
    <property type="protein sequence ID" value="AKV77074.1"/>
    <property type="molecule type" value="Genomic_DNA"/>
</dbReference>
<dbReference type="Proteomes" id="UP000056255">
    <property type="component" value="Chromosome"/>
</dbReference>
<organism evidence="1 7">
    <name type="scientific">Metallosphaera sedula</name>
    <dbReference type="NCBI Taxonomy" id="43687"/>
    <lineage>
        <taxon>Archaea</taxon>
        <taxon>Thermoproteota</taxon>
        <taxon>Thermoprotei</taxon>
        <taxon>Sulfolobales</taxon>
        <taxon>Sulfolobaceae</taxon>
        <taxon>Metallosphaera</taxon>
    </lineage>
</organism>
<sequence length="334" mass="37704">MENFLRDPAPEEASRLIPSIYSRRSLCIRGPFDPDFAIFSSLISKYFKGEIGVSFSSSCDVTLEKRDTGSFLMLNGNEVYVGFSSFTSLLPLTIDDLVPMLAGISSDLILYRRRPSPWEENLLTKAQDLGVTEEKSLKIPGYREIPLFLSLSYSLDPYIPEISGNRENSLKLVKDIGGNEFTKLGELDESQLNTLVFRLISLLVKLNPKIDRDELVVKRYFFHSYDFLELGLVSIYLLDKLGYPGLFDLALNPSLFGASLELYRESLSHGFSLDVVEEKNRYLVNTSLGSPMLAHVILRQLGKKGKPVYVNDGNRVFTSRFFGNMEEVDSKDKA</sequence>
<name>A0A088E6N7_9CREN</name>
<dbReference type="Proteomes" id="UP000068832">
    <property type="component" value="Chromosome"/>
</dbReference>
<accession>A0A088E6N7</accession>
<proteinExistence type="predicted"/>
<reference evidence="6 8" key="3">
    <citation type="submission" date="2015-07" db="EMBL/GenBank/DDBJ databases">
        <title>Physiological, transcriptional responses and genome re-sequencing of acid resistant extremely thermoacidophilic Metallosphaera sedula SARC-M1.</title>
        <authorList>
            <person name="Ai C."/>
            <person name="McCarthy S."/>
            <person name="Eckrich V."/>
            <person name="Rudrappa D."/>
            <person name="Qiu G."/>
            <person name="Blum P."/>
        </authorList>
    </citation>
    <scope>NUCLEOTIDE SEQUENCE [LARGE SCALE GENOMIC DNA]</scope>
    <source>
        <strain evidence="6 8">SARC-M1</strain>
    </source>
</reference>
<dbReference type="OrthoDB" id="36101at2157"/>
<dbReference type="RefSeq" id="WP_012021809.1">
    <property type="nucleotide sequence ID" value="NZ_CP008822.1"/>
</dbReference>
<dbReference type="EMBL" id="CP008822">
    <property type="protein sequence ID" value="AIM28006.1"/>
    <property type="molecule type" value="Genomic_DNA"/>
</dbReference>
<protein>
    <submittedName>
        <fullName evidence="1">Uncharacterized protein</fullName>
    </submittedName>
</protein>
<evidence type="ECO:0000313" key="7">
    <source>
        <dbReference type="Proteomes" id="UP000029084"/>
    </source>
</evidence>
<evidence type="ECO:0000313" key="6">
    <source>
        <dbReference type="EMBL" id="AKV83804.1"/>
    </source>
</evidence>
<evidence type="ECO:0000313" key="3">
    <source>
        <dbReference type="EMBL" id="AKV77074.1"/>
    </source>
</evidence>
<reference evidence="1 7" key="1">
    <citation type="journal article" date="2014" name="J. Bacteriol.">
        <title>Role of an Archaeal PitA Transporter in the Copper and Arsenic Resistance of Metallosphaera sedula, an Extreme Thermoacidophile.</title>
        <authorList>
            <person name="McCarthy S."/>
            <person name="Ai C."/>
            <person name="Wheaton G."/>
            <person name="Tevatia R."/>
            <person name="Eckrich V."/>
            <person name="Kelly R."/>
            <person name="Blum P."/>
        </authorList>
    </citation>
    <scope>NUCLEOTIDE SEQUENCE [LARGE SCALE GENOMIC DNA]</scope>
    <source>
        <strain evidence="1 7">CuR1</strain>
    </source>
</reference>
<dbReference type="AlphaFoldDB" id="A0A088E6N7"/>
<dbReference type="GeneID" id="97613017"/>
<dbReference type="EMBL" id="CP012174">
    <property type="protein sequence ID" value="AKV79326.1"/>
    <property type="molecule type" value="Genomic_DNA"/>
</dbReference>
<evidence type="ECO:0000313" key="4">
    <source>
        <dbReference type="EMBL" id="AKV79326.1"/>
    </source>
</evidence>
<evidence type="ECO:0000313" key="12">
    <source>
        <dbReference type="Proteomes" id="UP000068832"/>
    </source>
</evidence>
<evidence type="ECO:0000313" key="10">
    <source>
        <dbReference type="Proteomes" id="UP000062398"/>
    </source>
</evidence>
<evidence type="ECO:0000313" key="5">
    <source>
        <dbReference type="EMBL" id="AKV81571.1"/>
    </source>
</evidence>
<dbReference type="Proteomes" id="UP000062475">
    <property type="component" value="Chromosome"/>
</dbReference>
<dbReference type="Proteomes" id="UP000029084">
    <property type="component" value="Chromosome"/>
</dbReference>
<evidence type="ECO:0000313" key="8">
    <source>
        <dbReference type="Proteomes" id="UP000056255"/>
    </source>
</evidence>
<evidence type="ECO:0000313" key="11">
    <source>
        <dbReference type="Proteomes" id="UP000062475"/>
    </source>
</evidence>
<dbReference type="PATRIC" id="fig|43687.5.peg.2037"/>
<dbReference type="OMA" id="GGNEFTK"/>
<evidence type="ECO:0000313" key="9">
    <source>
        <dbReference type="Proteomes" id="UP000061362"/>
    </source>
</evidence>
<dbReference type="Proteomes" id="UP000061362">
    <property type="component" value="Chromosome"/>
</dbReference>
<dbReference type="EMBL" id="CP012175">
    <property type="protein sequence ID" value="AKV81571.1"/>
    <property type="molecule type" value="Genomic_DNA"/>
</dbReference>
<dbReference type="EMBL" id="CP012176">
    <property type="protein sequence ID" value="AKV83804.1"/>
    <property type="molecule type" value="Genomic_DNA"/>
</dbReference>
<evidence type="ECO:0000313" key="1">
    <source>
        <dbReference type="EMBL" id="AIM28006.1"/>
    </source>
</evidence>